<evidence type="ECO:0000256" key="1">
    <source>
        <dbReference type="SAM" id="MobiDB-lite"/>
    </source>
</evidence>
<feature type="compositionally biased region" description="Basic and acidic residues" evidence="1">
    <location>
        <begin position="554"/>
        <end position="574"/>
    </location>
</feature>
<dbReference type="EMBL" id="FO082274">
    <property type="protein sequence ID" value="CCO16451.1"/>
    <property type="molecule type" value="Genomic_DNA"/>
</dbReference>
<name>K8EEL5_9CHLO</name>
<dbReference type="Proteomes" id="UP000198341">
    <property type="component" value="Chromosome 5"/>
</dbReference>
<feature type="compositionally biased region" description="Low complexity" evidence="1">
    <location>
        <begin position="467"/>
        <end position="477"/>
    </location>
</feature>
<protein>
    <submittedName>
        <fullName evidence="2">Uncharacterized protein</fullName>
    </submittedName>
</protein>
<feature type="compositionally biased region" description="Low complexity" evidence="1">
    <location>
        <begin position="21"/>
        <end position="31"/>
    </location>
</feature>
<dbReference type="KEGG" id="bpg:Bathy05g02450"/>
<dbReference type="OrthoDB" id="498691at2759"/>
<reference evidence="2 3" key="1">
    <citation type="submission" date="2011-10" db="EMBL/GenBank/DDBJ databases">
        <authorList>
            <person name="Genoscope - CEA"/>
        </authorList>
    </citation>
    <scope>NUCLEOTIDE SEQUENCE [LARGE SCALE GENOMIC DNA]</scope>
    <source>
        <strain evidence="2 3">RCC 1105</strain>
    </source>
</reference>
<evidence type="ECO:0000313" key="2">
    <source>
        <dbReference type="EMBL" id="CCO16451.1"/>
    </source>
</evidence>
<evidence type="ECO:0000313" key="3">
    <source>
        <dbReference type="Proteomes" id="UP000198341"/>
    </source>
</evidence>
<accession>K8EEL5</accession>
<dbReference type="RefSeq" id="XP_007512893.1">
    <property type="nucleotide sequence ID" value="XM_007512831.1"/>
</dbReference>
<dbReference type="AlphaFoldDB" id="K8EEL5"/>
<feature type="compositionally biased region" description="Polar residues" evidence="1">
    <location>
        <begin position="49"/>
        <end position="61"/>
    </location>
</feature>
<sequence length="624" mass="68693">MVDDDDDKYNKKKALPVPKFTTRQTTTSSLTPDGKTRKERSMGGGLGGQSSKSAQNSPQNQFDSNRLAAKLDFLSARVNFDGEEETQTKVHNALDRLSFATQVHHTADAFGQALTDAKEEVGEYALKAAESVARFQATQYAAKWMPLETNVNLKPTYVKVPVSTVERLKFYEDENVRQIVAQHLIEKETILAENAGLRSLVPGLQDEVSSEQVANIRETEDGVNRALLLAAVEEIAKLKTRVTVLEGEAAKHRVTSAGFGLIGVNASEHSGEIAEHARKLTTELARVEEDNGRQKWLIGEKDKEIETIKGKFMDTYQYSLEERLQESTEALEVAANLQGEQLQYLEDHALKVLAKKNEKLDDLVYQLETLASHREQTREHLTAFLERNDETVVSILCSLAGFSSKKTKEIVEHRRSRSLTGRLAWLGKNLKPVSSALSNALMACASPPGGIPREGDAILADAAADTKNTTTITTSSTSDEDSLTKAAAPEKNAAGESSDDSKEKEKKADGGGEAKKEEDKEETKKETHREEEESNATIKVPERSRSRPKPKSPRKNEKTSGFHGFDDPEAAAREAKKRAKERAALPAPKLIGRAAEREAEKMRQREKSGFGGFGSEAESSDDSD</sequence>
<keyword evidence="3" id="KW-1185">Reference proteome</keyword>
<organism evidence="2 3">
    <name type="scientific">Bathycoccus prasinos</name>
    <dbReference type="NCBI Taxonomy" id="41875"/>
    <lineage>
        <taxon>Eukaryota</taxon>
        <taxon>Viridiplantae</taxon>
        <taxon>Chlorophyta</taxon>
        <taxon>Mamiellophyceae</taxon>
        <taxon>Mamiellales</taxon>
        <taxon>Bathycoccaceae</taxon>
        <taxon>Bathycoccus</taxon>
    </lineage>
</organism>
<dbReference type="GeneID" id="19015748"/>
<feature type="compositionally biased region" description="Basic and acidic residues" evidence="1">
    <location>
        <begin position="499"/>
        <end position="531"/>
    </location>
</feature>
<feature type="region of interest" description="Disordered" evidence="1">
    <location>
        <begin position="1"/>
        <end position="61"/>
    </location>
</feature>
<feature type="compositionally biased region" description="Basic and acidic residues" evidence="1">
    <location>
        <begin position="594"/>
        <end position="608"/>
    </location>
</feature>
<feature type="region of interest" description="Disordered" evidence="1">
    <location>
        <begin position="467"/>
        <end position="624"/>
    </location>
</feature>
<gene>
    <name evidence="2" type="ORF">Bathy05g02450</name>
</gene>
<proteinExistence type="predicted"/>